<keyword evidence="13" id="KW-0802">TPR repeat</keyword>
<dbReference type="GO" id="GO:0032040">
    <property type="term" value="C:small-subunit processome"/>
    <property type="evidence" value="ECO:0007669"/>
    <property type="project" value="TreeGrafter"/>
</dbReference>
<feature type="domain" description="S1 motif" evidence="15">
    <location>
        <begin position="719"/>
        <end position="788"/>
    </location>
</feature>
<evidence type="ECO:0000256" key="12">
    <source>
        <dbReference type="ARBA" id="ARBA00080810"/>
    </source>
</evidence>
<feature type="domain" description="S1 motif" evidence="15">
    <location>
        <begin position="1205"/>
        <end position="1273"/>
    </location>
</feature>
<feature type="compositionally biased region" description="Basic and acidic residues" evidence="14">
    <location>
        <begin position="1503"/>
        <end position="1513"/>
    </location>
</feature>
<reference evidence="16" key="1">
    <citation type="submission" date="2025-08" db="UniProtKB">
        <authorList>
            <consortium name="Ensembl"/>
        </authorList>
    </citation>
    <scope>IDENTIFICATION</scope>
</reference>
<feature type="region of interest" description="Disordered" evidence="14">
    <location>
        <begin position="1"/>
        <end position="23"/>
    </location>
</feature>
<feature type="region of interest" description="Disordered" evidence="14">
    <location>
        <begin position="1372"/>
        <end position="1459"/>
    </location>
</feature>
<protein>
    <recommendedName>
        <fullName evidence="11">Protein RRP5 homolog</fullName>
    </recommendedName>
    <alternativeName>
        <fullName evidence="12">Programmed cell death protein 11</fullName>
    </alternativeName>
</protein>
<dbReference type="PROSITE" id="PS50005">
    <property type="entry name" value="TPR"/>
    <property type="match status" value="1"/>
</dbReference>
<dbReference type="InterPro" id="IPR003107">
    <property type="entry name" value="HAT"/>
</dbReference>
<evidence type="ECO:0000256" key="4">
    <source>
        <dbReference type="ARBA" id="ARBA00022553"/>
    </source>
</evidence>
<dbReference type="InterPro" id="IPR003029">
    <property type="entry name" value="S1_domain"/>
</dbReference>
<accession>A0A3B3R7H3</accession>
<dbReference type="Pfam" id="PF00575">
    <property type="entry name" value="S1"/>
    <property type="match status" value="3"/>
</dbReference>
<dbReference type="Gene3D" id="1.25.40.10">
    <property type="entry name" value="Tetratricopeptide repeat domain"/>
    <property type="match status" value="1"/>
</dbReference>
<evidence type="ECO:0000256" key="8">
    <source>
        <dbReference type="ARBA" id="ARBA00023242"/>
    </source>
</evidence>
<dbReference type="InterPro" id="IPR045209">
    <property type="entry name" value="Rrp5"/>
</dbReference>
<feature type="compositionally biased region" description="Basic and acidic residues" evidence="14">
    <location>
        <begin position="46"/>
        <end position="63"/>
    </location>
</feature>
<dbReference type="FunFam" id="2.40.50.140:FF:000103">
    <property type="entry name" value="protein RRP5 homolog"/>
    <property type="match status" value="2"/>
</dbReference>
<dbReference type="Pfam" id="PF23240">
    <property type="entry name" value="HAT_PRP39_N"/>
    <property type="match status" value="1"/>
</dbReference>
<dbReference type="Pfam" id="PF23459">
    <property type="entry name" value="S1_RRP5"/>
    <property type="match status" value="5"/>
</dbReference>
<evidence type="ECO:0000256" key="11">
    <source>
        <dbReference type="ARBA" id="ARBA00067510"/>
    </source>
</evidence>
<feature type="domain" description="S1 motif" evidence="15">
    <location>
        <begin position="539"/>
        <end position="608"/>
    </location>
</feature>
<dbReference type="Ensembl" id="ENSPKIT00000038040.1">
    <property type="protein sequence ID" value="ENSPKIP00000013616.1"/>
    <property type="gene ID" value="ENSPKIG00000000973.1"/>
</dbReference>
<dbReference type="PROSITE" id="PS50126">
    <property type="entry name" value="S1"/>
    <property type="match status" value="10"/>
</dbReference>
<feature type="domain" description="S1 motif" evidence="15">
    <location>
        <begin position="1013"/>
        <end position="1087"/>
    </location>
</feature>
<keyword evidence="17" id="KW-1185">Reference proteome</keyword>
<feature type="region of interest" description="Disordered" evidence="14">
    <location>
        <begin position="40"/>
        <end position="63"/>
    </location>
</feature>
<feature type="domain" description="S1 motif" evidence="15">
    <location>
        <begin position="278"/>
        <end position="343"/>
    </location>
</feature>
<dbReference type="SUPFAM" id="SSF50249">
    <property type="entry name" value="Nucleic acid-binding proteins"/>
    <property type="match status" value="10"/>
</dbReference>
<comment type="function">
    <text evidence="9">Essential for the generation of mature 18S rRNA, specifically necessary for cleavages at sites A0, 1 and 2 of the 47S precursor. Directly interacts with U3 snoRNA.</text>
</comment>
<dbReference type="CDD" id="cd04461">
    <property type="entry name" value="S1_Rrp5_repeat_hs8_sc7"/>
    <property type="match status" value="1"/>
</dbReference>
<keyword evidence="6" id="KW-0832">Ubl conjugation</keyword>
<feature type="domain" description="S1 motif" evidence="15">
    <location>
        <begin position="187"/>
        <end position="255"/>
    </location>
</feature>
<keyword evidence="5" id="KW-0677">Repeat</keyword>
<keyword evidence="3" id="KW-0698">rRNA processing</keyword>
<feature type="domain" description="S1 motif" evidence="15">
    <location>
        <begin position="450"/>
        <end position="519"/>
    </location>
</feature>
<dbReference type="InterPro" id="IPR019734">
    <property type="entry name" value="TPR_rpt"/>
</dbReference>
<keyword evidence="7" id="KW-0007">Acetylation</keyword>
<feature type="domain" description="S1 motif" evidence="15">
    <location>
        <begin position="83"/>
        <end position="171"/>
    </location>
</feature>
<dbReference type="CDD" id="cd05702">
    <property type="entry name" value="S1_Rrp5_repeat_hs11_sc8"/>
    <property type="match status" value="1"/>
</dbReference>
<evidence type="ECO:0000256" key="14">
    <source>
        <dbReference type="SAM" id="MobiDB-lite"/>
    </source>
</evidence>
<dbReference type="Proteomes" id="UP000261540">
    <property type="component" value="Unplaced"/>
</dbReference>
<evidence type="ECO:0000256" key="6">
    <source>
        <dbReference type="ARBA" id="ARBA00022843"/>
    </source>
</evidence>
<evidence type="ECO:0000256" key="2">
    <source>
        <dbReference type="ARBA" id="ARBA00022499"/>
    </source>
</evidence>
<dbReference type="CDD" id="cd05694">
    <property type="entry name" value="S1_Rrp5_repeat_hs2_sc2"/>
    <property type="match status" value="1"/>
</dbReference>
<dbReference type="CDD" id="cd05693">
    <property type="entry name" value="S1_Rrp5_repeat_hs1_sc1"/>
    <property type="match status" value="1"/>
</dbReference>
<dbReference type="KEGG" id="pki:111836591"/>
<evidence type="ECO:0000256" key="1">
    <source>
        <dbReference type="ARBA" id="ARBA00004604"/>
    </source>
</evidence>
<evidence type="ECO:0000256" key="5">
    <source>
        <dbReference type="ARBA" id="ARBA00022737"/>
    </source>
</evidence>
<proteinExistence type="predicted"/>
<sequence length="1802" mass="198950">MASLEEDFPRGGTSKKTAGSKSTVERIEVDNLFQICEPEVKKRKSSKGDAKGAKKQRSSKEGSLKLNTAEATDILSFKNIKVGTLFLGCVKEVTDFQVTVSLPNGLKGFLPVGNVSASFTKMLTSQLEMEDSLEEISSLPSLFPPGKLLRCVVSGLETTQKGHTSVRLSINPKEVNKGFTPESLKAGMMLSGCVESIEDHGFLVDIGVSGTKAFLPKGKEVKGATKQGGFKVGQHVDCVLKEVKNEGRIVLLATTSSAITQSCAETQHGWTLRNLLPGLMVKAQVQKVGKHRLFLEFLSSFSGTVDFLHMDRDKASSYNPGETLKACVLYVEPSSRSMGLSLREHLLNPGPLLEPVTSDLIGEVFEDCRMTSLHPASGAILELPEKMAAFVHKQHLKDIGETFTSDQVMAKSSHTCRILDFSPLEQMHTATLRRAIVDAMFFRYQDFQPGQLVEGTVSSLLTFGVIVELTDYIKGMVPRIHLADVVLKNPEKVYKVGSKVKCRVLSVDRASQKLLLTRKKALLSSTLPLISSYSGVRVGQVSHGWIVSVQNFGCIVRFFGDVKGLVPVGELSKERVSVPQSLFYVGQVVKAKVLSCDAAQEKLLLSFRAVADKESQATRRFSFETGKEVEAKVLRKHLEGLEVSILPEDAPAFLPIGHLSDHMSNCSLFWGALKEGDTLSNTVSLRTNKSNTILTQKPLVKAAITDGLVAKEFSDIQVGMHLVGWIKDVMPYGVFVEFPYGLVGLAPKSAMSDKFVSNTESVFQKGQTVAAKVTDLDEEKRRFLLSLKVSEVCFEEGDSRRRLVQGLQERNAVAEMVAAKDPELLQYLRPLAVGQKLKLAVDVVSGDKSATFVRDGLSGVSIVATPDHLSGVTLTSGQKVTAIILHVDPCASKIYVSLAPQLLGKRKKLNAGAKLSATVQYVERDFAVISLGDSGHLTIVHTTVHLNDTFRFKSEKMAVGRTLNVTVKEARCEDLGGLPLVSWTSVSASTPSREKKAIPEGVAVSRKHTYKKGDVLTGTVKSVKPLCVFVSLPGGVRGSIHVSQIQETFKKACSFPTASLKKGKTVTARVIGERECSDHKLLPISHPESKFTELELTLLPSLLKEEANLEDIKTGKKLKAYQAGQDVTCFVSKYDIQKKWLKVILTPSVSGTVDVLAMTLDRQVAKYPERMFKMGQALPAKVVGLDSSKKRLSLSLIGVCRLTPGTVTLGRVQELLANSGLVVSLPFSRLGYVSVVDLADSYRPKPLEGYWVGKIVRCCVVGEEPDHLQLSLRASRMEPETTVPVKDPEISSIGDLKRGRLVRGYVKHVGAQGVFIRLSRTITGLARFEHVTSYHVTDKDIFAKHIPLHALYTTKVLRVNKKEGQVELSLLPEDTGKPDILPESLALPLRERGQENKTKDSKKRKRLPGELHKHGKIGTTETAGESEEDDSGVDAYFHEEEEEAPPKKPKKALQPVKAGQQRLQVAGGFSWDLGLSALRPAVSQKGADRSDEEDEQAQKKSRKDKEVEKQQAERVLSKLESELMDPSLRPESASSFERLVLSSPNSSLVWLQYMAFHLQATEIEQARAVGERALKTISFREEQEKLNVWVALLNLENLYGSQESLQKVFERALQYCEPLAVYQQLADVYAKSDKHKEAEALYKNMVKRFRQDRSVWLSYGTFLLRQGQNDAAHSVLQRALRSLPDKEHVDLIVKFAQLEFQHGDVDRAKSMFDRTLTSYPKRTDLWSVYIDLMIKHGPQKEVRDLFDRVIHLSVAVKRIKFFFKRYLEYEKKSGTAESVQAVKEKALQYVEAKGAEGAEAAS</sequence>
<dbReference type="SMART" id="SM00386">
    <property type="entry name" value="HAT"/>
    <property type="match status" value="7"/>
</dbReference>
<feature type="compositionally biased region" description="Basic and acidic residues" evidence="14">
    <location>
        <begin position="1389"/>
        <end position="1399"/>
    </location>
</feature>
<feature type="repeat" description="TPR" evidence="13">
    <location>
        <begin position="1653"/>
        <end position="1686"/>
    </location>
</feature>
<dbReference type="STRING" id="1676925.ENSPKIP00000013616"/>
<dbReference type="InterPro" id="IPR011990">
    <property type="entry name" value="TPR-like_helical_dom_sf"/>
</dbReference>
<evidence type="ECO:0000256" key="13">
    <source>
        <dbReference type="PROSITE-ProRule" id="PRU00339"/>
    </source>
</evidence>
<dbReference type="Gene3D" id="2.40.50.140">
    <property type="entry name" value="Nucleic acid-binding proteins"/>
    <property type="match status" value="10"/>
</dbReference>
<dbReference type="FunFam" id="2.40.50.140:FF:000155">
    <property type="entry name" value="rRNA biogenesis protein RRP5"/>
    <property type="match status" value="1"/>
</dbReference>
<evidence type="ECO:0000256" key="3">
    <source>
        <dbReference type="ARBA" id="ARBA00022552"/>
    </source>
</evidence>
<feature type="region of interest" description="Disordered" evidence="14">
    <location>
        <begin position="1482"/>
        <end position="1513"/>
    </location>
</feature>
<dbReference type="Pfam" id="PF13432">
    <property type="entry name" value="TPR_16"/>
    <property type="match status" value="1"/>
</dbReference>
<dbReference type="InterPro" id="IPR048059">
    <property type="entry name" value="Rrp5_S1_rpt_hs1_sc1"/>
</dbReference>
<name>A0A3B3R7H3_9TELE</name>
<keyword evidence="2" id="KW-1017">Isopeptide bond</keyword>
<evidence type="ECO:0000256" key="10">
    <source>
        <dbReference type="ARBA" id="ARBA00062488"/>
    </source>
</evidence>
<evidence type="ECO:0000256" key="7">
    <source>
        <dbReference type="ARBA" id="ARBA00022990"/>
    </source>
</evidence>
<dbReference type="InterPro" id="IPR057302">
    <property type="entry name" value="Rrp5_S1"/>
</dbReference>
<dbReference type="FunFam" id="2.40.50.140:FF:000148">
    <property type="entry name" value="protein RRP5 homolog isoform X1"/>
    <property type="match status" value="1"/>
</dbReference>
<reference evidence="16" key="2">
    <citation type="submission" date="2025-09" db="UniProtKB">
        <authorList>
            <consortium name="Ensembl"/>
        </authorList>
    </citation>
    <scope>IDENTIFICATION</scope>
</reference>
<evidence type="ECO:0000313" key="17">
    <source>
        <dbReference type="Proteomes" id="UP000261540"/>
    </source>
</evidence>
<dbReference type="InterPro" id="IPR012340">
    <property type="entry name" value="NA-bd_OB-fold"/>
</dbReference>
<dbReference type="PANTHER" id="PTHR23270">
    <property type="entry name" value="PROGRAMMED CELL DEATH PROTEIN 11 PRE-RRNA PROCESSING PROTEIN RRP5"/>
    <property type="match status" value="1"/>
</dbReference>
<evidence type="ECO:0000256" key="9">
    <source>
        <dbReference type="ARBA" id="ARBA00059726"/>
    </source>
</evidence>
<comment type="subcellular location">
    <subcellularLocation>
        <location evidence="1">Nucleus</location>
        <location evidence="1">Nucleolus</location>
    </subcellularLocation>
</comment>
<dbReference type="GO" id="GO:0003723">
    <property type="term" value="F:RNA binding"/>
    <property type="evidence" value="ECO:0007669"/>
    <property type="project" value="TreeGrafter"/>
</dbReference>
<dbReference type="FunFam" id="1.25.40.10:FF:000065">
    <property type="entry name" value="Programmed cell death 11"/>
    <property type="match status" value="1"/>
</dbReference>
<feature type="domain" description="S1 motif" evidence="15">
    <location>
        <begin position="1124"/>
        <end position="1197"/>
    </location>
</feature>
<comment type="subunit">
    <text evidence="10">Interacts with NF-kappa-B p50/NFKB1 and NF-kappa-B p65/RELA.</text>
</comment>
<evidence type="ECO:0000259" key="15">
    <source>
        <dbReference type="PROSITE" id="PS50126"/>
    </source>
</evidence>
<dbReference type="CTD" id="22984"/>
<dbReference type="FunFam" id="2.40.50.140:FF:000200">
    <property type="entry name" value="Programmed cell death 11"/>
    <property type="match status" value="1"/>
</dbReference>
<dbReference type="GO" id="GO:0006364">
    <property type="term" value="P:rRNA processing"/>
    <property type="evidence" value="ECO:0007669"/>
    <property type="project" value="UniProtKB-KW"/>
</dbReference>
<dbReference type="GeneTree" id="ENSGT00390000012228"/>
<dbReference type="PANTHER" id="PTHR23270:SF10">
    <property type="entry name" value="PROTEIN RRP5 HOMOLOG"/>
    <property type="match status" value="1"/>
</dbReference>
<dbReference type="FunFam" id="2.40.50.140:FF:000175">
    <property type="entry name" value="Programmed cell death 11"/>
    <property type="match status" value="1"/>
</dbReference>
<dbReference type="SMART" id="SM00316">
    <property type="entry name" value="S1"/>
    <property type="match status" value="12"/>
</dbReference>
<feature type="domain" description="S1 motif" evidence="15">
    <location>
        <begin position="1299"/>
        <end position="1371"/>
    </location>
</feature>
<dbReference type="SUPFAM" id="SSF48452">
    <property type="entry name" value="TPR-like"/>
    <property type="match status" value="1"/>
</dbReference>
<evidence type="ECO:0000313" key="16">
    <source>
        <dbReference type="Ensembl" id="ENSPKIP00000013616.1"/>
    </source>
</evidence>
<dbReference type="OrthoDB" id="412781at2759"/>
<keyword evidence="8" id="KW-0539">Nucleus</keyword>
<dbReference type="CDD" id="cd05697">
    <property type="entry name" value="S1_Rrp5_repeat_hs5"/>
    <property type="match status" value="1"/>
</dbReference>
<keyword evidence="4" id="KW-0597">Phosphoprotein</keyword>
<organism evidence="16 17">
    <name type="scientific">Paramormyrops kingsleyae</name>
    <dbReference type="NCBI Taxonomy" id="1676925"/>
    <lineage>
        <taxon>Eukaryota</taxon>
        <taxon>Metazoa</taxon>
        <taxon>Chordata</taxon>
        <taxon>Craniata</taxon>
        <taxon>Vertebrata</taxon>
        <taxon>Euteleostomi</taxon>
        <taxon>Actinopterygii</taxon>
        <taxon>Neopterygii</taxon>
        <taxon>Teleostei</taxon>
        <taxon>Osteoglossocephala</taxon>
        <taxon>Osteoglossomorpha</taxon>
        <taxon>Osteoglossiformes</taxon>
        <taxon>Mormyridae</taxon>
        <taxon>Paramormyrops</taxon>
    </lineage>
</organism>
<dbReference type="InterPro" id="IPR048058">
    <property type="entry name" value="Rrp5_S1_rpt_hs11_sc8"/>
</dbReference>